<keyword evidence="3" id="KW-0378">Hydrolase</keyword>
<sequence>MVLDTGSELSWLHCKKLPNLNFIFNPLVSSSYTPTPCTSPICTTQTRDLINPVSCDANKLCHIIVSYADSSSMGATLPPRLSSLEAPLNVEWYSDVWILVLALVMKTPRQPG</sequence>
<organism evidence="3">
    <name type="scientific">Medicago truncatula</name>
    <name type="common">Barrel medic</name>
    <name type="synonym">Medicago tribuloides</name>
    <dbReference type="NCBI Taxonomy" id="3880"/>
    <lineage>
        <taxon>Eukaryota</taxon>
        <taxon>Viridiplantae</taxon>
        <taxon>Streptophyta</taxon>
        <taxon>Embryophyta</taxon>
        <taxon>Tracheophyta</taxon>
        <taxon>Spermatophyta</taxon>
        <taxon>Magnoliopsida</taxon>
        <taxon>eudicotyledons</taxon>
        <taxon>Gunneridae</taxon>
        <taxon>Pentapetalae</taxon>
        <taxon>rosids</taxon>
        <taxon>fabids</taxon>
        <taxon>Fabales</taxon>
        <taxon>Fabaceae</taxon>
        <taxon>Papilionoideae</taxon>
        <taxon>50 kb inversion clade</taxon>
        <taxon>NPAAA clade</taxon>
        <taxon>Hologalegina</taxon>
        <taxon>IRL clade</taxon>
        <taxon>Trifolieae</taxon>
        <taxon>Medicago</taxon>
    </lineage>
</organism>
<accession>A0A396HUG4</accession>
<dbReference type="InterPro" id="IPR001461">
    <property type="entry name" value="Aspartic_peptidase_A1"/>
</dbReference>
<dbReference type="SUPFAM" id="SSF50630">
    <property type="entry name" value="Acid proteases"/>
    <property type="match status" value="1"/>
</dbReference>
<comment type="caution">
    <text evidence="3">The sequence shown here is derived from an EMBL/GenBank/DDBJ whole genome shotgun (WGS) entry which is preliminary data.</text>
</comment>
<dbReference type="GO" id="GO:0006508">
    <property type="term" value="P:proteolysis"/>
    <property type="evidence" value="ECO:0007669"/>
    <property type="project" value="InterPro"/>
</dbReference>
<proteinExistence type="inferred from homology"/>
<keyword evidence="3" id="KW-0326">Glycosidase</keyword>
<keyword evidence="3" id="KW-0858">Xylan degradation</keyword>
<dbReference type="InterPro" id="IPR032861">
    <property type="entry name" value="TAXi_N"/>
</dbReference>
<evidence type="ECO:0000256" key="1">
    <source>
        <dbReference type="ARBA" id="ARBA00007447"/>
    </source>
</evidence>
<keyword evidence="3" id="KW-0624">Polysaccharide degradation</keyword>
<dbReference type="GO" id="GO:0016798">
    <property type="term" value="F:hydrolase activity, acting on glycosyl bonds"/>
    <property type="evidence" value="ECO:0007669"/>
    <property type="project" value="UniProtKB-KW"/>
</dbReference>
<dbReference type="Gene3D" id="2.40.70.10">
    <property type="entry name" value="Acid Proteases"/>
    <property type="match status" value="1"/>
</dbReference>
<name>A0A396HUG4_MEDTR</name>
<dbReference type="Proteomes" id="UP000265566">
    <property type="component" value="Chromosome 5"/>
</dbReference>
<dbReference type="GO" id="GO:0004190">
    <property type="term" value="F:aspartic-type endopeptidase activity"/>
    <property type="evidence" value="ECO:0007669"/>
    <property type="project" value="InterPro"/>
</dbReference>
<feature type="domain" description="Xylanase inhibitor N-terminal" evidence="2">
    <location>
        <begin position="1"/>
        <end position="76"/>
    </location>
</feature>
<evidence type="ECO:0000259" key="2">
    <source>
        <dbReference type="Pfam" id="PF14543"/>
    </source>
</evidence>
<protein>
    <submittedName>
        <fullName evidence="3">Putative aspartic peptidase A1 family, xylanase inhibitor</fullName>
    </submittedName>
</protein>
<dbReference type="Pfam" id="PF14543">
    <property type="entry name" value="TAXi_N"/>
    <property type="match status" value="1"/>
</dbReference>
<comment type="similarity">
    <text evidence="1">Belongs to the peptidase A1 family.</text>
</comment>
<dbReference type="InterPro" id="IPR021109">
    <property type="entry name" value="Peptidase_aspartic_dom_sf"/>
</dbReference>
<dbReference type="PANTHER" id="PTHR47965">
    <property type="entry name" value="ASPARTYL PROTEASE-RELATED"/>
    <property type="match status" value="1"/>
</dbReference>
<dbReference type="EMBL" id="PSQE01000005">
    <property type="protein sequence ID" value="RHN56996.1"/>
    <property type="molecule type" value="Genomic_DNA"/>
</dbReference>
<dbReference type="GO" id="GO:0045493">
    <property type="term" value="P:xylan catabolic process"/>
    <property type="evidence" value="ECO:0007669"/>
    <property type="project" value="UniProtKB-KW"/>
</dbReference>
<dbReference type="AlphaFoldDB" id="A0A396HUG4"/>
<dbReference type="PANTHER" id="PTHR47965:SF38">
    <property type="entry name" value="PROTEASE FAMILY PROTEIN, PUTATIVE-RELATED"/>
    <property type="match status" value="1"/>
</dbReference>
<keyword evidence="3" id="KW-0119">Carbohydrate metabolism</keyword>
<dbReference type="Gramene" id="rna32475">
    <property type="protein sequence ID" value="RHN56996.1"/>
    <property type="gene ID" value="gene32475"/>
</dbReference>
<gene>
    <name evidence="3" type="ORF">MtrunA17_Chr5g0435551</name>
</gene>
<evidence type="ECO:0000313" key="3">
    <source>
        <dbReference type="EMBL" id="RHN56996.1"/>
    </source>
</evidence>
<reference evidence="3" key="1">
    <citation type="journal article" date="2018" name="Nat. Plants">
        <title>Whole-genome landscape of Medicago truncatula symbiotic genes.</title>
        <authorList>
            <person name="Pecrix Y."/>
            <person name="Gamas P."/>
            <person name="Carrere S."/>
        </authorList>
    </citation>
    <scope>NUCLEOTIDE SEQUENCE</scope>
    <source>
        <tissue evidence="3">Leaves</tissue>
    </source>
</reference>